<dbReference type="Gene3D" id="3.90.226.10">
    <property type="entry name" value="2-enoyl-CoA Hydratase, Chain A, domain 1"/>
    <property type="match status" value="1"/>
</dbReference>
<comment type="caution">
    <text evidence="2">The sequence shown here is derived from an EMBL/GenBank/DDBJ whole genome shotgun (WGS) entry which is preliminary data.</text>
</comment>
<proteinExistence type="predicted"/>
<gene>
    <name evidence="2" type="ORF">SO694_00074010</name>
</gene>
<accession>A0ABR1FHJ1</accession>
<evidence type="ECO:0000256" key="1">
    <source>
        <dbReference type="ARBA" id="ARBA00022729"/>
    </source>
</evidence>
<keyword evidence="3" id="KW-1185">Reference proteome</keyword>
<dbReference type="InterPro" id="IPR029045">
    <property type="entry name" value="ClpP/crotonase-like_dom_sf"/>
</dbReference>
<dbReference type="InterPro" id="IPR013517">
    <property type="entry name" value="FG-GAP"/>
</dbReference>
<name>A0ABR1FHJ1_AURAN</name>
<reference evidence="2 3" key="1">
    <citation type="submission" date="2024-03" db="EMBL/GenBank/DDBJ databases">
        <title>Aureococcus anophagefferens CCMP1851 and Kratosvirus quantuckense: Draft genome of a second virus-susceptible host strain in the model system.</title>
        <authorList>
            <person name="Chase E."/>
            <person name="Truchon A.R."/>
            <person name="Schepens W."/>
            <person name="Wilhelm S.W."/>
        </authorList>
    </citation>
    <scope>NUCLEOTIDE SEQUENCE [LARGE SCALE GENOMIC DNA]</scope>
    <source>
        <strain evidence="2 3">CCMP1851</strain>
    </source>
</reference>
<sequence length="866" mass="90330">MRAARRLLGSVAERRAARLAQVRQEVPSPVVEVRERVDTRCVVLEEATWAAPGACEELAALVEQWNANRLVKAVVVEGYFGQFAAADARATARLCKAVAGSAVPVAPLVDGLLLPGAAALCLNGLAVASDGAVFVPPLGAAARAPRASRPARARRVQARWRRPRAAALVSGLPVRGRALVAAGLASHVVTSHCLDGLAAERARRAARRQRRRAALEAVADARAAASAPFLDDACARDADAFLELAEACFSAATLPRSAKLAASPDPLAATAAAALDANAETAATLLALLDESAGLGYARAVGAAPSASPPARGSCGDFTRIVVGDVDTATDAFAIDLDGDGSVDVVSASQYDRESIISKVFWHQNDGSMSPGFSEPNLIAGSGSSRFGDVFAIDVDGDGDVDALSASALDTVAWYENDGSQLFTEHVITDSAGTAHSSFTERVITTLADAATISVFAYAIDLDGDGDVARSRHKATSVFAIDVDSDGDVDALSAWNNMVSCVLSSKADGVAAVFAIDVDGDGDVDVLSASYEDDTVAWYENDGSQSFTEHVITDTADYAIFVFAIDADGDGDVDSFTERIISDTADEATFVFAIDVDGDGDVDVLAPDESTSVSDDTIEWFENDGSQSFTDHIVADAADFASSVFAIDVDGDGDVDVLSASMNDDTVAWHENDGSQSFTERIISSTADGVSSIFAIDVDGDGDVDVLASASVYDDTVAWYENDGSQSFTERVITDAADSARSVFAIDVDGDGDSFAERVITTLADAALGVFAIDLDGDGDVDVLSASVYDDAVAWYENDGSQSFTQRVITTLANGAICVFAIDVDGDGDVDVLSASIDDDTVAWYENDAPRTRRRRGPPRRAASGV</sequence>
<dbReference type="PANTHER" id="PTHR44103">
    <property type="entry name" value="PROPROTEIN CONVERTASE P"/>
    <property type="match status" value="1"/>
</dbReference>
<dbReference type="InterPro" id="IPR028994">
    <property type="entry name" value="Integrin_alpha_N"/>
</dbReference>
<dbReference type="EMBL" id="JBBJCI010000422">
    <property type="protein sequence ID" value="KAK7230860.1"/>
    <property type="molecule type" value="Genomic_DNA"/>
</dbReference>
<dbReference type="SUPFAM" id="SSF52096">
    <property type="entry name" value="ClpP/crotonase"/>
    <property type="match status" value="1"/>
</dbReference>
<evidence type="ECO:0000313" key="2">
    <source>
        <dbReference type="EMBL" id="KAK7230860.1"/>
    </source>
</evidence>
<dbReference type="Proteomes" id="UP001363151">
    <property type="component" value="Unassembled WGS sequence"/>
</dbReference>
<dbReference type="PANTHER" id="PTHR44103:SF1">
    <property type="entry name" value="PROPROTEIN CONVERTASE P"/>
    <property type="match status" value="1"/>
</dbReference>
<organism evidence="2 3">
    <name type="scientific">Aureococcus anophagefferens</name>
    <name type="common">Harmful bloom alga</name>
    <dbReference type="NCBI Taxonomy" id="44056"/>
    <lineage>
        <taxon>Eukaryota</taxon>
        <taxon>Sar</taxon>
        <taxon>Stramenopiles</taxon>
        <taxon>Ochrophyta</taxon>
        <taxon>Pelagophyceae</taxon>
        <taxon>Pelagomonadales</taxon>
        <taxon>Pelagomonadaceae</taxon>
        <taxon>Aureococcus</taxon>
    </lineage>
</organism>
<keyword evidence="1" id="KW-0732">Signal</keyword>
<dbReference type="SUPFAM" id="SSF69318">
    <property type="entry name" value="Integrin alpha N-terminal domain"/>
    <property type="match status" value="3"/>
</dbReference>
<dbReference type="Pfam" id="PF13517">
    <property type="entry name" value="FG-GAP_3"/>
    <property type="match status" value="4"/>
</dbReference>
<evidence type="ECO:0000313" key="3">
    <source>
        <dbReference type="Proteomes" id="UP001363151"/>
    </source>
</evidence>
<protein>
    <submittedName>
        <fullName evidence="2">Uncharacterized protein</fullName>
    </submittedName>
</protein>